<feature type="transmembrane region" description="Helical" evidence="1">
    <location>
        <begin position="81"/>
        <end position="98"/>
    </location>
</feature>
<organism evidence="2 3">
    <name type="scientific">Tumebacillus avium</name>
    <dbReference type="NCBI Taxonomy" id="1903704"/>
    <lineage>
        <taxon>Bacteria</taxon>
        <taxon>Bacillati</taxon>
        <taxon>Bacillota</taxon>
        <taxon>Bacilli</taxon>
        <taxon>Bacillales</taxon>
        <taxon>Alicyclobacillaceae</taxon>
        <taxon>Tumebacillus</taxon>
    </lineage>
</organism>
<proteinExistence type="predicted"/>
<name>A0A1Y0ITM6_9BACL</name>
<evidence type="ECO:0000313" key="3">
    <source>
        <dbReference type="Proteomes" id="UP000195437"/>
    </source>
</evidence>
<keyword evidence="1" id="KW-0472">Membrane</keyword>
<keyword evidence="1" id="KW-0812">Transmembrane</keyword>
<dbReference type="AlphaFoldDB" id="A0A1Y0ITM6"/>
<sequence length="178" mass="20202">MRSLNLFYHTVTAQVVIVLFISIKILLVPYLIWRFLGASSGAMVVLDVTTIVLGTLLALSMGMVGYYQARHFDRGKVLPQSLWYMLCVLGPAGLFLLYKWVVGAAWDTHLLLFLSGWLSMFSHPMNLVGFYGQWVDGVALLAMAGCYLLGVFVYHDEQRHEKAEKMDFQHLRVKGRLK</sequence>
<reference evidence="3" key="1">
    <citation type="submission" date="2017-05" db="EMBL/GenBank/DDBJ databases">
        <authorList>
            <person name="Sung H."/>
        </authorList>
    </citation>
    <scope>NUCLEOTIDE SEQUENCE [LARGE SCALE GENOMIC DNA]</scope>
    <source>
        <strain evidence="3">AR23208</strain>
    </source>
</reference>
<protein>
    <submittedName>
        <fullName evidence="2">Uncharacterized protein</fullName>
    </submittedName>
</protein>
<keyword evidence="3" id="KW-1185">Reference proteome</keyword>
<feature type="transmembrane region" description="Helical" evidence="1">
    <location>
        <begin position="6"/>
        <end position="32"/>
    </location>
</feature>
<dbReference type="OrthoDB" id="2381067at2"/>
<gene>
    <name evidence="2" type="ORF">CBW65_18320</name>
</gene>
<keyword evidence="1" id="KW-1133">Transmembrane helix</keyword>
<accession>A0A1Y0ITM6</accession>
<dbReference type="Proteomes" id="UP000195437">
    <property type="component" value="Chromosome"/>
</dbReference>
<feature type="transmembrane region" description="Helical" evidence="1">
    <location>
        <begin position="137"/>
        <end position="155"/>
    </location>
</feature>
<evidence type="ECO:0000313" key="2">
    <source>
        <dbReference type="EMBL" id="ARU62714.1"/>
    </source>
</evidence>
<dbReference type="EMBL" id="CP021434">
    <property type="protein sequence ID" value="ARU62714.1"/>
    <property type="molecule type" value="Genomic_DNA"/>
</dbReference>
<feature type="transmembrane region" description="Helical" evidence="1">
    <location>
        <begin position="44"/>
        <end position="69"/>
    </location>
</feature>
<feature type="transmembrane region" description="Helical" evidence="1">
    <location>
        <begin position="110"/>
        <end position="131"/>
    </location>
</feature>
<dbReference type="KEGG" id="tum:CBW65_18320"/>
<evidence type="ECO:0000256" key="1">
    <source>
        <dbReference type="SAM" id="Phobius"/>
    </source>
</evidence>
<dbReference type="RefSeq" id="WP_087458068.1">
    <property type="nucleotide sequence ID" value="NZ_CP021434.1"/>
</dbReference>